<organism evidence="2">
    <name type="scientific">Rhodopseudomonas palustris (strain BisB18)</name>
    <dbReference type="NCBI Taxonomy" id="316056"/>
    <lineage>
        <taxon>Bacteria</taxon>
        <taxon>Pseudomonadati</taxon>
        <taxon>Pseudomonadota</taxon>
        <taxon>Alphaproteobacteria</taxon>
        <taxon>Hyphomicrobiales</taxon>
        <taxon>Nitrobacteraceae</taxon>
        <taxon>Rhodopseudomonas</taxon>
    </lineage>
</organism>
<dbReference type="AlphaFoldDB" id="Q211K4"/>
<dbReference type="InterPro" id="IPR058110">
    <property type="entry name" value="GCG_CRPN_dom"/>
</dbReference>
<dbReference type="EMBL" id="CP000301">
    <property type="protein sequence ID" value="ABD88932.1"/>
    <property type="molecule type" value="Genomic_DNA"/>
</dbReference>
<accession>Q211K4</accession>
<sequence>MKTIFAAAMFAVGLAGLGSANAMPLAPLAAADAAGVIQVAQGCGPGWARGPYGRCRPMYRRGPVVVAPRAYVRPPVIVRRGPPPCRYGRCRY</sequence>
<dbReference type="KEGG" id="rpc:RPC_3392"/>
<dbReference type="NCBIfam" id="NF047412">
    <property type="entry name" value="sig_GCG_CRPN_rpt"/>
    <property type="match status" value="1"/>
</dbReference>
<dbReference type="RefSeq" id="WP_011473820.1">
    <property type="nucleotide sequence ID" value="NC_007925.1"/>
</dbReference>
<feature type="signal peptide" evidence="1">
    <location>
        <begin position="1"/>
        <end position="22"/>
    </location>
</feature>
<feature type="chain" id="PRO_5004199931" evidence="1">
    <location>
        <begin position="23"/>
        <end position="92"/>
    </location>
</feature>
<dbReference type="HOGENOM" id="CLU_181309_0_0_5"/>
<keyword evidence="1" id="KW-0732">Signal</keyword>
<protein>
    <submittedName>
        <fullName evidence="2">Uncharacterized protein</fullName>
    </submittedName>
</protein>
<proteinExistence type="predicted"/>
<evidence type="ECO:0000313" key="2">
    <source>
        <dbReference type="EMBL" id="ABD88932.1"/>
    </source>
</evidence>
<reference evidence="2" key="1">
    <citation type="submission" date="2006-03" db="EMBL/GenBank/DDBJ databases">
        <title>Complete sequence of Rhodopseudomonas palustris BisB18.</title>
        <authorList>
            <consortium name="US DOE Joint Genome Institute"/>
            <person name="Copeland A."/>
            <person name="Lucas S."/>
            <person name="Lapidus A."/>
            <person name="Barry K."/>
            <person name="Detter J.C."/>
            <person name="Glavina del Rio T."/>
            <person name="Hammon N."/>
            <person name="Israni S."/>
            <person name="Dalin E."/>
            <person name="Tice H."/>
            <person name="Pitluck S."/>
            <person name="Chain P."/>
            <person name="Malfatti S."/>
            <person name="Shin M."/>
            <person name="Vergez L."/>
            <person name="Schmutz J."/>
            <person name="Larimer F."/>
            <person name="Land M."/>
            <person name="Hauser L."/>
            <person name="Pelletier D.A."/>
            <person name="Kyrpides N."/>
            <person name="Anderson I."/>
            <person name="Oda Y."/>
            <person name="Harwood C.S."/>
            <person name="Richardson P."/>
        </authorList>
    </citation>
    <scope>NUCLEOTIDE SEQUENCE [LARGE SCALE GENOMIC DNA]</scope>
    <source>
        <strain evidence="2">BisB18</strain>
    </source>
</reference>
<dbReference type="eggNOG" id="ENOG50346ZZ">
    <property type="taxonomic scope" value="Bacteria"/>
</dbReference>
<evidence type="ECO:0000256" key="1">
    <source>
        <dbReference type="SAM" id="SignalP"/>
    </source>
</evidence>
<name>Q211K4_RHOPB</name>
<gene>
    <name evidence="2" type="ordered locus">RPC_3392</name>
</gene>